<sequence length="114" mass="12901">MPKLNRFHIKIETGEVGTKQPVYFTINNHKVPFEEVKGDVGPGQTFESGFEVSSFAHSMTLVGPEQGKWDIQKIRVDYDCEGTQPYSVTFGQVELDEATEVNIWNDPPLPTWDV</sequence>
<name>M1Z2S2_NITG3</name>
<gene>
    <name evidence="1" type="ORF">NITGR_810012</name>
</gene>
<reference evidence="1 2" key="1">
    <citation type="journal article" date="2013" name="Front. Microbiol.">
        <title>The genome of Nitrospina gracilis illuminates the metabolism and evolution of the major marine nitrite oxidizer.</title>
        <authorList>
            <person name="Luecker S."/>
            <person name="Nowka B."/>
            <person name="Rattei T."/>
            <person name="Spieck E."/>
            <person name="and Daims H."/>
        </authorList>
    </citation>
    <scope>NUCLEOTIDE SEQUENCE [LARGE SCALE GENOMIC DNA]</scope>
    <source>
        <strain evidence="1 2">3/211</strain>
    </source>
</reference>
<dbReference type="GO" id="GO:0004386">
    <property type="term" value="F:helicase activity"/>
    <property type="evidence" value="ECO:0007669"/>
    <property type="project" value="UniProtKB-KW"/>
</dbReference>
<protein>
    <submittedName>
        <fullName evidence="1">Helicase</fullName>
    </submittedName>
</protein>
<dbReference type="STRING" id="1266370.NITGR_810012"/>
<dbReference type="InParanoid" id="M1Z2S2"/>
<comment type="caution">
    <text evidence="1">The sequence shown here is derived from an EMBL/GenBank/DDBJ whole genome shotgun (WGS) entry which is preliminary data.</text>
</comment>
<keyword evidence="1" id="KW-0547">Nucleotide-binding</keyword>
<dbReference type="EMBL" id="CAQJ01000090">
    <property type="protein sequence ID" value="CCQ91783.1"/>
    <property type="molecule type" value="Genomic_DNA"/>
</dbReference>
<dbReference type="RefSeq" id="WP_005010923.1">
    <property type="nucleotide sequence ID" value="NZ_HG422173.1"/>
</dbReference>
<dbReference type="Proteomes" id="UP000011704">
    <property type="component" value="Unassembled WGS sequence"/>
</dbReference>
<proteinExistence type="predicted"/>
<accession>M1Z2S2</accession>
<keyword evidence="1" id="KW-0067">ATP-binding</keyword>
<dbReference type="HOGENOM" id="CLU_2118463_0_0_0"/>
<keyword evidence="1" id="KW-0378">Hydrolase</keyword>
<organism evidence="1 2">
    <name type="scientific">Nitrospina gracilis (strain 3/211)</name>
    <dbReference type="NCBI Taxonomy" id="1266370"/>
    <lineage>
        <taxon>Bacteria</taxon>
        <taxon>Pseudomonadati</taxon>
        <taxon>Nitrospinota/Tectimicrobiota group</taxon>
        <taxon>Nitrospinota</taxon>
        <taxon>Nitrospinia</taxon>
        <taxon>Nitrospinales</taxon>
        <taxon>Nitrospinaceae</taxon>
        <taxon>Nitrospina</taxon>
    </lineage>
</organism>
<keyword evidence="2" id="KW-1185">Reference proteome</keyword>
<evidence type="ECO:0000313" key="1">
    <source>
        <dbReference type="EMBL" id="CCQ91783.1"/>
    </source>
</evidence>
<evidence type="ECO:0000313" key="2">
    <source>
        <dbReference type="Proteomes" id="UP000011704"/>
    </source>
</evidence>
<dbReference type="AlphaFoldDB" id="M1Z2S2"/>
<keyword evidence="1" id="KW-0347">Helicase</keyword>